<reference evidence="1" key="1">
    <citation type="submission" date="2015-12" db="EMBL/GenBank/DDBJ databases">
        <title>Update maize B73 reference genome by single molecule sequencing technologies.</title>
        <authorList>
            <consortium name="Maize Genome Sequencing Project"/>
            <person name="Ware D."/>
        </authorList>
    </citation>
    <scope>NUCLEOTIDE SEQUENCE</scope>
    <source>
        <tissue evidence="1">Seedling</tissue>
    </source>
</reference>
<protein>
    <submittedName>
        <fullName evidence="1">Uncharacterized protein</fullName>
    </submittedName>
</protein>
<accession>K7TQN0</accession>
<dbReference type="AlphaFoldDB" id="K7TQN0"/>
<dbReference type="PaxDb" id="4577-GRMZM5G847451_P01"/>
<dbReference type="EMBL" id="CM000786">
    <property type="protein sequence ID" value="AQK41299.1"/>
    <property type="molecule type" value="Genomic_DNA"/>
</dbReference>
<dbReference type="InParanoid" id="K7TQN0"/>
<evidence type="ECO:0000313" key="1">
    <source>
        <dbReference type="EMBL" id="AQK41299.1"/>
    </source>
</evidence>
<proteinExistence type="predicted"/>
<gene>
    <name evidence="1" type="ORF">ZEAMMB73_Zm00001d024495</name>
</gene>
<dbReference type="eggNOG" id="ENOG502R7GH">
    <property type="taxonomic scope" value="Eukaryota"/>
</dbReference>
<organism evidence="1">
    <name type="scientific">Zea mays</name>
    <name type="common">Maize</name>
    <dbReference type="NCBI Taxonomy" id="4577"/>
    <lineage>
        <taxon>Eukaryota</taxon>
        <taxon>Viridiplantae</taxon>
        <taxon>Streptophyta</taxon>
        <taxon>Embryophyta</taxon>
        <taxon>Tracheophyta</taxon>
        <taxon>Spermatophyta</taxon>
        <taxon>Magnoliopsida</taxon>
        <taxon>Liliopsida</taxon>
        <taxon>Poales</taxon>
        <taxon>Poaceae</taxon>
        <taxon>PACMAD clade</taxon>
        <taxon>Panicoideae</taxon>
        <taxon>Andropogonodae</taxon>
        <taxon>Andropogoneae</taxon>
        <taxon>Tripsacinae</taxon>
        <taxon>Zea</taxon>
    </lineage>
</organism>
<dbReference type="HOGENOM" id="CLU_140127_0_0_1"/>
<sequence>MAERRLGVGRKASARRRVCEGVGRTSAASARLMWSPPSTAAMRTSGLAMDARRGALSLLDTSAAEAEAGSGPWPPLCRAQRKEPGCVVGEHAHDARFGRAGATTGSVARRCW</sequence>
<name>K7TQN0_MAIZE</name>